<feature type="domain" description="PHD-type" evidence="20">
    <location>
        <begin position="989"/>
        <end position="1050"/>
    </location>
</feature>
<feature type="compositionally biased region" description="Basic and acidic residues" evidence="19">
    <location>
        <begin position="3037"/>
        <end position="3046"/>
    </location>
</feature>
<dbReference type="InterPro" id="IPR003888">
    <property type="entry name" value="FYrich_N"/>
</dbReference>
<keyword evidence="25" id="KW-1185">Reference proteome</keyword>
<dbReference type="GO" id="GO:0043565">
    <property type="term" value="F:sequence-specific DNA binding"/>
    <property type="evidence" value="ECO:0007669"/>
    <property type="project" value="InterPro"/>
</dbReference>
<feature type="domain" description="PHD-type" evidence="20">
    <location>
        <begin position="852"/>
        <end position="913"/>
    </location>
</feature>
<organism evidence="25 26">
    <name type="scientific">Frankliniella occidentalis</name>
    <name type="common">Western flower thrips</name>
    <name type="synonym">Euthrips occidentalis</name>
    <dbReference type="NCBI Taxonomy" id="133901"/>
    <lineage>
        <taxon>Eukaryota</taxon>
        <taxon>Metazoa</taxon>
        <taxon>Ecdysozoa</taxon>
        <taxon>Arthropoda</taxon>
        <taxon>Hexapoda</taxon>
        <taxon>Insecta</taxon>
        <taxon>Pterygota</taxon>
        <taxon>Neoptera</taxon>
        <taxon>Paraneoptera</taxon>
        <taxon>Thysanoptera</taxon>
        <taxon>Terebrantia</taxon>
        <taxon>Thripoidea</taxon>
        <taxon>Thripidae</taxon>
        <taxon>Frankliniella</taxon>
    </lineage>
</organism>
<dbReference type="GO" id="GO:0045893">
    <property type="term" value="P:positive regulation of DNA-templated transcription"/>
    <property type="evidence" value="ECO:0007669"/>
    <property type="project" value="TreeGrafter"/>
</dbReference>
<dbReference type="GO" id="GO:0032259">
    <property type="term" value="P:methylation"/>
    <property type="evidence" value="ECO:0007669"/>
    <property type="project" value="UniProtKB-KW"/>
</dbReference>
<evidence type="ECO:0000256" key="12">
    <source>
        <dbReference type="ARBA" id="ARBA00023015"/>
    </source>
</evidence>
<dbReference type="InterPro" id="IPR046341">
    <property type="entry name" value="SET_dom_sf"/>
</dbReference>
<evidence type="ECO:0000256" key="10">
    <source>
        <dbReference type="ARBA" id="ARBA00022833"/>
    </source>
</evidence>
<dbReference type="SMART" id="SM00184">
    <property type="entry name" value="RING"/>
    <property type="match status" value="3"/>
</dbReference>
<dbReference type="SMART" id="SM00541">
    <property type="entry name" value="FYRN"/>
    <property type="match status" value="1"/>
</dbReference>
<dbReference type="EC" id="2.1.1.355" evidence="2"/>
<evidence type="ECO:0000256" key="8">
    <source>
        <dbReference type="ARBA" id="ARBA00022737"/>
    </source>
</evidence>
<proteinExistence type="predicted"/>
<dbReference type="Pfam" id="PF05964">
    <property type="entry name" value="FYRN"/>
    <property type="match status" value="1"/>
</dbReference>
<feature type="region of interest" description="Disordered" evidence="19">
    <location>
        <begin position="1937"/>
        <end position="1963"/>
    </location>
</feature>
<evidence type="ECO:0000256" key="7">
    <source>
        <dbReference type="ARBA" id="ARBA00022723"/>
    </source>
</evidence>
<feature type="region of interest" description="Disordered" evidence="19">
    <location>
        <begin position="1190"/>
        <end position="1238"/>
    </location>
</feature>
<feature type="compositionally biased region" description="Low complexity" evidence="19">
    <location>
        <begin position="558"/>
        <end position="569"/>
    </location>
</feature>
<evidence type="ECO:0000256" key="4">
    <source>
        <dbReference type="ARBA" id="ARBA00022603"/>
    </source>
</evidence>
<evidence type="ECO:0000313" key="26">
    <source>
        <dbReference type="RefSeq" id="XP_052120322.1"/>
    </source>
</evidence>
<accession>A0A9C6TUL7</accession>
<keyword evidence="11" id="KW-0156">Chromatin regulator</keyword>
<keyword evidence="3" id="KW-0488">Methylation</keyword>
<evidence type="ECO:0000256" key="17">
    <source>
        <dbReference type="ARBA" id="ARBA00071661"/>
    </source>
</evidence>
<evidence type="ECO:0000256" key="2">
    <source>
        <dbReference type="ARBA" id="ARBA00012183"/>
    </source>
</evidence>
<evidence type="ECO:0000259" key="22">
    <source>
        <dbReference type="PROSITE" id="PS50868"/>
    </source>
</evidence>
<dbReference type="GO" id="GO:0042800">
    <property type="term" value="F:histone H3K4 methyltransferase activity"/>
    <property type="evidence" value="ECO:0007669"/>
    <property type="project" value="TreeGrafter"/>
</dbReference>
<evidence type="ECO:0000259" key="21">
    <source>
        <dbReference type="PROSITE" id="PS50280"/>
    </source>
</evidence>
<dbReference type="Gene3D" id="3.30.40.10">
    <property type="entry name" value="Zinc/RING finger domain, C3HC4 (zinc finger)"/>
    <property type="match status" value="3"/>
</dbReference>
<dbReference type="PROSITE" id="PS50868">
    <property type="entry name" value="POST_SET"/>
    <property type="match status" value="1"/>
</dbReference>
<dbReference type="InterPro" id="IPR036427">
    <property type="entry name" value="Bromodomain-like_sf"/>
</dbReference>
<dbReference type="InterPro" id="IPR001841">
    <property type="entry name" value="Znf_RING"/>
</dbReference>
<dbReference type="GO" id="GO:0140949">
    <property type="term" value="F:histone H3K9 trimethyltransferase activity"/>
    <property type="evidence" value="ECO:0007669"/>
    <property type="project" value="UniProtKB-EC"/>
</dbReference>
<keyword evidence="16" id="KW-0539">Nucleus</keyword>
<dbReference type="GeneID" id="113207551"/>
<dbReference type="SMART" id="SM00542">
    <property type="entry name" value="FYRC"/>
    <property type="match status" value="1"/>
</dbReference>
<feature type="region of interest" description="Disordered" evidence="19">
    <location>
        <begin position="2082"/>
        <end position="2101"/>
    </location>
</feature>
<gene>
    <name evidence="26" type="primary">LOC113207551</name>
</gene>
<dbReference type="PROSITE" id="PS51543">
    <property type="entry name" value="FYRC"/>
    <property type="match status" value="1"/>
</dbReference>
<keyword evidence="15" id="KW-0804">Transcription</keyword>
<dbReference type="PROSITE" id="PS51030">
    <property type="entry name" value="NUCLEAR_REC_DBD_2"/>
    <property type="match status" value="1"/>
</dbReference>
<dbReference type="Gene3D" id="2.170.270.10">
    <property type="entry name" value="SET domain"/>
    <property type="match status" value="1"/>
</dbReference>
<comment type="subcellular location">
    <subcellularLocation>
        <location evidence="1">Nucleus</location>
    </subcellularLocation>
</comment>
<dbReference type="OrthoDB" id="308383at2759"/>
<dbReference type="CDD" id="cd19170">
    <property type="entry name" value="SET_KMT2A_2B"/>
    <property type="match status" value="1"/>
</dbReference>
<keyword evidence="4" id="KW-0489">Methyltransferase</keyword>
<evidence type="ECO:0000256" key="19">
    <source>
        <dbReference type="SAM" id="MobiDB-lite"/>
    </source>
</evidence>
<keyword evidence="9 18" id="KW-0863">Zinc-finger</keyword>
<feature type="region of interest" description="Disordered" evidence="19">
    <location>
        <begin position="308"/>
        <end position="354"/>
    </location>
</feature>
<keyword evidence="12" id="KW-0805">Transcription regulation</keyword>
<keyword evidence="6" id="KW-0949">S-adenosyl-L-methionine</keyword>
<evidence type="ECO:0000256" key="18">
    <source>
        <dbReference type="PROSITE-ProRule" id="PRU00146"/>
    </source>
</evidence>
<feature type="domain" description="Post-SET" evidence="22">
    <location>
        <begin position="3238"/>
        <end position="3254"/>
    </location>
</feature>
<dbReference type="PROSITE" id="PS51805">
    <property type="entry name" value="EPHD"/>
    <property type="match status" value="1"/>
</dbReference>
<evidence type="ECO:0000256" key="9">
    <source>
        <dbReference type="ARBA" id="ARBA00022771"/>
    </source>
</evidence>
<dbReference type="CDD" id="cd15508">
    <property type="entry name" value="PHD3_KMT2A_like"/>
    <property type="match status" value="1"/>
</dbReference>
<protein>
    <recommendedName>
        <fullName evidence="17">Histone-lysine N-methyltransferase trithorax</fullName>
        <ecNumber evidence="2">2.1.1.355</ecNumber>
    </recommendedName>
</protein>
<dbReference type="InterPro" id="IPR013083">
    <property type="entry name" value="Znf_RING/FYVE/PHD"/>
</dbReference>
<dbReference type="InterPro" id="IPR001214">
    <property type="entry name" value="SET_dom"/>
</dbReference>
<reference evidence="26" key="1">
    <citation type="submission" date="2025-08" db="UniProtKB">
        <authorList>
            <consortium name="RefSeq"/>
        </authorList>
    </citation>
    <scope>IDENTIFICATION</scope>
    <source>
        <tissue evidence="26">Whole organism</tissue>
    </source>
</reference>
<feature type="compositionally biased region" description="Basic and acidic residues" evidence="19">
    <location>
        <begin position="2914"/>
        <end position="2933"/>
    </location>
</feature>
<dbReference type="InterPro" id="IPR011011">
    <property type="entry name" value="Znf_FYVE_PHD"/>
</dbReference>
<dbReference type="InterPro" id="IPR001628">
    <property type="entry name" value="Znf_hrmn_rcpt"/>
</dbReference>
<dbReference type="Proteomes" id="UP000504606">
    <property type="component" value="Unplaced"/>
</dbReference>
<evidence type="ECO:0000256" key="14">
    <source>
        <dbReference type="ARBA" id="ARBA00023125"/>
    </source>
</evidence>
<evidence type="ECO:0000256" key="5">
    <source>
        <dbReference type="ARBA" id="ARBA00022679"/>
    </source>
</evidence>
<keyword evidence="5" id="KW-0808">Transferase</keyword>
<dbReference type="RefSeq" id="XP_052120322.1">
    <property type="nucleotide sequence ID" value="XM_052264362.1"/>
</dbReference>
<dbReference type="SUPFAM" id="SSF82199">
    <property type="entry name" value="SET domain"/>
    <property type="match status" value="1"/>
</dbReference>
<dbReference type="GO" id="GO:0035097">
    <property type="term" value="C:histone methyltransferase complex"/>
    <property type="evidence" value="ECO:0007669"/>
    <property type="project" value="TreeGrafter"/>
</dbReference>
<evidence type="ECO:0000256" key="11">
    <source>
        <dbReference type="ARBA" id="ARBA00022853"/>
    </source>
</evidence>
<keyword evidence="10" id="KW-0862">Zinc</keyword>
<dbReference type="InterPro" id="IPR003889">
    <property type="entry name" value="FYrich_C"/>
</dbReference>
<evidence type="ECO:0000256" key="13">
    <source>
        <dbReference type="ARBA" id="ARBA00023117"/>
    </source>
</evidence>
<feature type="domain" description="PHD-type" evidence="24">
    <location>
        <begin position="1384"/>
        <end position="1492"/>
    </location>
</feature>
<evidence type="ECO:0000313" key="25">
    <source>
        <dbReference type="Proteomes" id="UP000504606"/>
    </source>
</evidence>
<feature type="compositionally biased region" description="Polar residues" evidence="19">
    <location>
        <begin position="1199"/>
        <end position="1218"/>
    </location>
</feature>
<dbReference type="KEGG" id="foc:113207551"/>
<dbReference type="CDD" id="cd15664">
    <property type="entry name" value="ePHD_KMT2A_like"/>
    <property type="match status" value="1"/>
</dbReference>
<dbReference type="GO" id="GO:0005700">
    <property type="term" value="C:polytene chromosome"/>
    <property type="evidence" value="ECO:0007669"/>
    <property type="project" value="UniProtKB-ARBA"/>
</dbReference>
<feature type="region of interest" description="Disordered" evidence="19">
    <location>
        <begin position="2914"/>
        <end position="2934"/>
    </location>
</feature>
<dbReference type="CDD" id="cd15506">
    <property type="entry name" value="PHD1_KMT2A_like"/>
    <property type="match status" value="1"/>
</dbReference>
<dbReference type="SUPFAM" id="SSF57903">
    <property type="entry name" value="FYVE/PHD zinc finger"/>
    <property type="match status" value="2"/>
</dbReference>
<dbReference type="InterPro" id="IPR034732">
    <property type="entry name" value="EPHD"/>
</dbReference>
<dbReference type="InterPro" id="IPR003616">
    <property type="entry name" value="Post-SET_dom"/>
</dbReference>
<dbReference type="SMART" id="SM00249">
    <property type="entry name" value="PHD"/>
    <property type="match status" value="4"/>
</dbReference>
<dbReference type="Pfam" id="PF13771">
    <property type="entry name" value="zf-HC5HC2H"/>
    <property type="match status" value="1"/>
</dbReference>
<keyword evidence="14" id="KW-0238">DNA-binding</keyword>
<dbReference type="InterPro" id="IPR001965">
    <property type="entry name" value="Znf_PHD"/>
</dbReference>
<feature type="region of interest" description="Disordered" evidence="19">
    <location>
        <begin position="517"/>
        <end position="576"/>
    </location>
</feature>
<dbReference type="FunFam" id="3.30.40.10:FF:000002">
    <property type="entry name" value="Histone-lysine N-methyltransferase"/>
    <property type="match status" value="1"/>
</dbReference>
<dbReference type="InterPro" id="IPR019787">
    <property type="entry name" value="Znf_PHD-finger"/>
</dbReference>
<name>A0A9C6TUL7_FRAOC</name>
<feature type="region of interest" description="Disordered" evidence="19">
    <location>
        <begin position="629"/>
        <end position="649"/>
    </location>
</feature>
<keyword evidence="13" id="KW-0103">Bromodomain</keyword>
<sequence length="3254" mass="356844">MVRSKFPGKPSKIVNRKVVKSKKYCALHDNESSKAAENISYGLAVFNETFGDHEQVSTAFHGFSPHEVEEAEAIAFNQQLKVEQEYSSNGLNFSPDDACPVKIDLPTPQLLSLVKSNLSLIGPVGFHSTRAQRLSLQLKNVGAGVSKSFSPSKLFSPRQSNFKKHVANRILQKAKKTTFESSPCGRLTNSQFDKNGALNRKFVLPSRSMRSSRVIKPNKRFLESEEKEKEKEKDLLLTDNQAQPSHTRVIELKKPRLILDANNEVLALRSVGDKVNSTDAIFVLTSPSCSGVNGNKEHVKLGELNVFGAPTTRPKRRISQSTSCDGSPKKEPSSASSPPSKVGPTSDPPSPSRSKLILRESKLNISPTRDKQNEKLLSKKTKKSLNIKVLKSPGTSIECSVCGAVRFHRLTKQSFKFGLICCDPCRKFITKMMLRSRSAESSVPCEIGQGNCAVSSPYKGESFATKVNRCSACWLLLCVQRLVNMPEKVRDSLIRMLPANMQGMTVVLLPMTNVSHVSNARNRRRKGQSIRESEGETSSSPTQNMKSKPACGQGTPNSAKKLSTSSSSKRVPQTPIARIKRKAALVSLANNLRRVREKTFNSVNPQTSLKINLPSGDAITKQSKIKKVNLSRKSVHSTKCPEKPIRGASKNLEKNKDGQVRQKLSLKGPRVKHVCRSASIVLGQPLATFPMKSPNSATLESDGTDVLAVNPEVHVQRNDDDLCGNILNEQYKVPTVADGRKQKHAVTKPLSEPVAALSFAPGQSTKILPKSFPDLPASILPGRKITKHPYIPNQNKIIKKGQRRTLQDLGVCNTPSNIPLELVSLDFWESYDPDEVCNSGFSLLGFGPLVSKPICFLCGSAGKKKLIHCASCCEPYHKFCVEMGVGGWVGPAATQSNAEEWRIDWVCPRCTVCHGCGHNTGHQLTVCQRCHHSYHFECLGTSSLRKSAGDRLWICSSCLRCKSCNSSDVTKFVGNLPFCKICFKLRQKGNFCPLCQGCYTDDDYSSKMMECADCKQWVHAKCEGLSDEKYQVLSYLPESVEFICRLCCSFPPAPWWVAVESEIQAGYSNIIKAITKNRRAYAMLKWSPQKTCDCPQQSPFTVPRSVVVPNIGKRRLSFNMQSNAECNVGLSSVSQSDQKQILGDFMLTKECPSVFEFDDVIDAGENTPIARFTHAKEKGKSASEGNKIAVCSSDPLQKPGQSVQYSPNAGSQSDSGVGSTDDELKTSSAAEEEDIEESNAIGRPLHVCQCNSQSSKHPFASLLTIKKKVHSSEYPSILDFHRDMDQLINEAESQEVKELYHQTLQEVFPWFDPKYHRINRNSFPMSPCKPHQGSLLQYQSNISSPEKPSQNSSSLQILDRLLPKHATSGLEDEYFYYDTKLDDERLCGFCKLVGDGEANAEGRLLYCGQNEWVHVNCALWSAEVFEEIDGALQNVSNALSRGRMIRCSFCDKKGASVGCCAKKCEETLHFPCARLAGFVFMEDKNVFCPLHRKDAPGKPLARPSDFDVSRPVFVELDRRKKKCIESKYVKIMIGSLSVQNLGTVIPDVSDQASCIVPTEFCCTRLFWSSKEPWRVVRYTIRTTIRIPASLEPVSDLVEHITVDHSKESYTSDPKLSSMRNVEANCGTTSNKLSKISSFPSRNKETNCIGNTTVDMSTDLRVVQSVMVHILDAVSSKETDEEVSDPQTSADLLPPELKDAIFEDLPHDLLDGISMQDIFQDKFLNFEDLGKDEVQDETNGSKCDIDKTRLKSLKACRELKRSKSDVLPSNSSQVDSRLNQRSCSLAWSYKLGTSLRLSVKPAPSVDLHYCIAGPGDKGKENKSLTNLPIMQVDGSHDIVLSGSEDSDSELGNMTQGLEQKRIGCRTPMNFTSNFAEDSALLCNRIECLKSIASATLSQNVTVNNVSEGFPNEDLRKYKRRKTKKSSCEKISLIPQLDGVNDISSDSEQEGASNKPSPSEEKPVRCSRCGCTYRTEESYTRHLPSCSGDFSLTTSESEAEITDDETTAGLKATSAPSPDSAISVSSGSQPVAPSISPTVLPAASTPCVLPDSPVVQQNVQSTSHGISSSAAKPVMPSVSNLVKSGNKVQRTPNMKSKATKTSFQQQTTAKILMRGNQSVLHQQIYEHNSHQQVRHQAIQPALPTSMPHQASQIITMLDYQHSQPSGPTVLVQSVPSQSMVPAYLEAFQQHTGQNLQYLTTVDNGASFGKTQYLTAIPSAVLPGAFQLQAIPDGQLCLEPSPVGIPTLSGIQLAPTQLAPTSISQTQPQVLGTLLPNSISCNVVATDPIYETIQMFPDQSGGVLLASQPVLTCMETVVSNTYMSMSSSQFVSSVPGMLQGSSTYSTTTTQVYQSNKVDPPILDVPTQYLVVNTHPSLPDTAVRKLEVMSVSQSQIQDQAAIQTQAQIQLPSINLPVPVTAPLPPQTLPSVIPTSVVTPMPRSQPQRTYSKPSKNAKDTVAAASVSAVKRPIPQMTCSSIKEAMKLISNQSSLNCTQELLSTTDNHNISSTSVESNIVLQESVPKNFSGAQLSNPVTTFGPTSVQASSLTTNVAQARSVTLPDPVKSNLPAPSSSKVIAVTATSGPMKCPPVTFSYRAHAVEKSKLRQNLSLDLSGSTNKKDNTFQVQTSKPNNAKPILSHQQIAASVPGLNPPRKIVCSGEKQNQEGLSDMPSVSKKPIAAIPPLSQITVASKPKKVVIDETLSQVTSISLATSVSSSKATTNLKPVPTRVPLLSTCSSSVTSQPSRCIPSLPSQNQVGKNASLSLMTASITNAVTSTASSATVTMNSLKPVTSIKLQGPNAIGLKPLKEINQMNINTEAKSLQQKIQEKVNTDVPPTVLKSSCLNVNDTQKKTEMFQSQAEIPAVFQNGDNSSIKLLFQKQSHNGCYKVSSSPGKKDGELMAVKLADISIICSGSKDKKGAKDESENVKPVERISKKNPSGPEIVYEIHCQDGFSYSSNSISDAWQKVFGAVQEARATHKMPPLIHNPFSSIESGHNVMGLGNNSVKYILEQLPGVGDCSKYRPVYHKSRLPGSGYQPNKREDHELSKESQSGCARTEPFLSAKKYDMFSWLDSRHRRPPKLLENTDIEYSLTGSRRTASTSLPMAMRFRHLRETSKTSVGVFRSDIHGRGLFCLRDIEAGEMVIEYAGEVIRNTLTDNREKYYQSKGIGCYMFKVDDNFTVDATLKGNAARFINHSCEPNCYSRIVDILGKKHIIIFAFRRIPQGEELTYDYKFPIEDEKIHCHCLARRCRKYLN</sequence>
<feature type="compositionally biased region" description="Polar residues" evidence="19">
    <location>
        <begin position="2432"/>
        <end position="2449"/>
    </location>
</feature>
<feature type="compositionally biased region" description="Polar residues" evidence="19">
    <location>
        <begin position="1940"/>
        <end position="1955"/>
    </location>
</feature>
<dbReference type="Pfam" id="PF05965">
    <property type="entry name" value="FYRC"/>
    <property type="match status" value="1"/>
</dbReference>
<dbReference type="Pfam" id="PF00856">
    <property type="entry name" value="SET"/>
    <property type="match status" value="1"/>
</dbReference>
<dbReference type="GO" id="GO:0098687">
    <property type="term" value="C:chromosomal region"/>
    <property type="evidence" value="ECO:0007669"/>
    <property type="project" value="UniProtKB-ARBA"/>
</dbReference>
<dbReference type="GO" id="GO:0003700">
    <property type="term" value="F:DNA-binding transcription factor activity"/>
    <property type="evidence" value="ECO:0007669"/>
    <property type="project" value="InterPro"/>
</dbReference>
<dbReference type="CTD" id="41737"/>
<evidence type="ECO:0000256" key="3">
    <source>
        <dbReference type="ARBA" id="ARBA00022481"/>
    </source>
</evidence>
<feature type="region of interest" description="Disordered" evidence="19">
    <location>
        <begin position="2432"/>
        <end position="2453"/>
    </location>
</feature>
<evidence type="ECO:0000256" key="15">
    <source>
        <dbReference type="ARBA" id="ARBA00023163"/>
    </source>
</evidence>
<feature type="region of interest" description="Disordered" evidence="19">
    <location>
        <begin position="3028"/>
        <end position="3052"/>
    </location>
</feature>
<dbReference type="PANTHER" id="PTHR45838">
    <property type="entry name" value="HISTONE-LYSINE-N-METHYLTRANSFERASE 2 KMT2 FAMILY MEMBER"/>
    <property type="match status" value="1"/>
</dbReference>
<feature type="domain" description="Nuclear receptor" evidence="23">
    <location>
        <begin position="396"/>
        <end position="492"/>
    </location>
</feature>
<evidence type="ECO:0000256" key="16">
    <source>
        <dbReference type="ARBA" id="ARBA00023242"/>
    </source>
</evidence>
<evidence type="ECO:0000256" key="1">
    <source>
        <dbReference type="ARBA" id="ARBA00004123"/>
    </source>
</evidence>
<dbReference type="Gene3D" id="1.20.920.10">
    <property type="entry name" value="Bromodomain-like"/>
    <property type="match status" value="1"/>
</dbReference>
<evidence type="ECO:0000259" key="24">
    <source>
        <dbReference type="PROSITE" id="PS51805"/>
    </source>
</evidence>
<dbReference type="PANTHER" id="PTHR45838:SF4">
    <property type="entry name" value="HISTONE-LYSINE N-METHYLTRANSFERASE TRITHORAX"/>
    <property type="match status" value="1"/>
</dbReference>
<dbReference type="FunFam" id="2.170.270.10:FF:000004">
    <property type="entry name" value="Histone-lysine N-methyltransferase"/>
    <property type="match status" value="1"/>
</dbReference>
<feature type="compositionally biased region" description="Basic and acidic residues" evidence="19">
    <location>
        <begin position="639"/>
        <end position="649"/>
    </location>
</feature>
<dbReference type="Pfam" id="PF00628">
    <property type="entry name" value="PHD"/>
    <property type="match status" value="1"/>
</dbReference>
<feature type="compositionally biased region" description="Polar residues" evidence="19">
    <location>
        <begin position="2012"/>
        <end position="2031"/>
    </location>
</feature>
<feature type="domain" description="SET" evidence="21">
    <location>
        <begin position="3116"/>
        <end position="3232"/>
    </location>
</feature>
<evidence type="ECO:0000256" key="6">
    <source>
        <dbReference type="ARBA" id="ARBA00022691"/>
    </source>
</evidence>
<dbReference type="GO" id="GO:0008270">
    <property type="term" value="F:zinc ion binding"/>
    <property type="evidence" value="ECO:0007669"/>
    <property type="project" value="UniProtKB-KW"/>
</dbReference>
<evidence type="ECO:0000259" key="20">
    <source>
        <dbReference type="PROSITE" id="PS50016"/>
    </source>
</evidence>
<dbReference type="PROSITE" id="PS50016">
    <property type="entry name" value="ZF_PHD_2"/>
    <property type="match status" value="3"/>
</dbReference>
<dbReference type="PROSITE" id="PS50280">
    <property type="entry name" value="SET"/>
    <property type="match status" value="1"/>
</dbReference>
<dbReference type="PROSITE" id="PS51542">
    <property type="entry name" value="FYRN"/>
    <property type="match status" value="1"/>
</dbReference>
<dbReference type="InterPro" id="IPR047219">
    <property type="entry name" value="KMT2A_2B_SET"/>
</dbReference>
<feature type="domain" description="PHD-type" evidence="20">
    <location>
        <begin position="910"/>
        <end position="961"/>
    </location>
</feature>
<feature type="compositionally biased region" description="Polar residues" evidence="19">
    <location>
        <begin position="536"/>
        <end position="546"/>
    </location>
</feature>
<feature type="compositionally biased region" description="Acidic residues" evidence="19">
    <location>
        <begin position="1995"/>
        <end position="2004"/>
    </location>
</feature>
<evidence type="ECO:0000259" key="23">
    <source>
        <dbReference type="PROSITE" id="PS51030"/>
    </source>
</evidence>
<keyword evidence="8" id="KW-0677">Repeat</keyword>
<feature type="region of interest" description="Disordered" evidence="19">
    <location>
        <begin position="1995"/>
        <end position="2031"/>
    </location>
</feature>
<dbReference type="Gene3D" id="3.30.160.360">
    <property type="match status" value="2"/>
</dbReference>
<dbReference type="SMART" id="SM00317">
    <property type="entry name" value="SET"/>
    <property type="match status" value="1"/>
</dbReference>
<keyword evidence="7" id="KW-0479">Metal-binding</keyword>